<dbReference type="AlphaFoldDB" id="A0A9P8ICG6"/>
<dbReference type="InterPro" id="IPR023779">
    <property type="entry name" value="Chromodomain_CS"/>
</dbReference>
<gene>
    <name evidence="6" type="ORF">FGG08_000669</name>
</gene>
<protein>
    <recommendedName>
        <fullName evidence="5">Chromo domain-containing protein</fullName>
    </recommendedName>
</protein>
<dbReference type="PROSITE" id="PS00598">
    <property type="entry name" value="CHROMO_1"/>
    <property type="match status" value="1"/>
</dbReference>
<dbReference type="Pfam" id="PF01393">
    <property type="entry name" value="Chromo_shadow"/>
    <property type="match status" value="1"/>
</dbReference>
<dbReference type="EMBL" id="JAGHQL010000008">
    <property type="protein sequence ID" value="KAH0545215.1"/>
    <property type="molecule type" value="Genomic_DNA"/>
</dbReference>
<accession>A0A9P8ICG6</accession>
<dbReference type="CDD" id="cd00024">
    <property type="entry name" value="CD_CSD"/>
    <property type="match status" value="1"/>
</dbReference>
<keyword evidence="7" id="KW-1185">Reference proteome</keyword>
<dbReference type="InterPro" id="IPR000953">
    <property type="entry name" value="Chromo/chromo_shadow_dom"/>
</dbReference>
<proteinExistence type="predicted"/>
<feature type="compositionally biased region" description="Polar residues" evidence="4">
    <location>
        <begin position="165"/>
        <end position="174"/>
    </location>
</feature>
<evidence type="ECO:0000313" key="7">
    <source>
        <dbReference type="Proteomes" id="UP000698800"/>
    </source>
</evidence>
<keyword evidence="3" id="KW-0539">Nucleus</keyword>
<dbReference type="SMART" id="SM00300">
    <property type="entry name" value="ChSh"/>
    <property type="match status" value="1"/>
</dbReference>
<name>A0A9P8ICG6_9PEZI</name>
<comment type="subcellular location">
    <subcellularLocation>
        <location evidence="1">Nucleus</location>
    </subcellularLocation>
</comment>
<dbReference type="GO" id="GO:0005634">
    <property type="term" value="C:nucleus"/>
    <property type="evidence" value="ECO:0007669"/>
    <property type="project" value="UniProtKB-SubCell"/>
</dbReference>
<dbReference type="PROSITE" id="PS50013">
    <property type="entry name" value="CHROMO_2"/>
    <property type="match status" value="1"/>
</dbReference>
<feature type="region of interest" description="Disordered" evidence="4">
    <location>
        <begin position="1"/>
        <end position="44"/>
    </location>
</feature>
<feature type="region of interest" description="Disordered" evidence="4">
    <location>
        <begin position="127"/>
        <end position="194"/>
    </location>
</feature>
<evidence type="ECO:0000256" key="3">
    <source>
        <dbReference type="ARBA" id="ARBA00023242"/>
    </source>
</evidence>
<dbReference type="PANTHER" id="PTHR22812">
    <property type="entry name" value="CHROMOBOX PROTEIN"/>
    <property type="match status" value="1"/>
</dbReference>
<dbReference type="GO" id="GO:0000792">
    <property type="term" value="C:heterochromatin"/>
    <property type="evidence" value="ECO:0007669"/>
    <property type="project" value="UniProtKB-ARBA"/>
</dbReference>
<evidence type="ECO:0000259" key="5">
    <source>
        <dbReference type="PROSITE" id="PS50013"/>
    </source>
</evidence>
<reference evidence="6" key="1">
    <citation type="submission" date="2021-03" db="EMBL/GenBank/DDBJ databases">
        <title>Comparative genomics and phylogenomic investigation of the class Geoglossomycetes provide insights into ecological specialization and systematics.</title>
        <authorList>
            <person name="Melie T."/>
            <person name="Pirro S."/>
            <person name="Miller A.N."/>
            <person name="Quandt A."/>
        </authorList>
    </citation>
    <scope>NUCLEOTIDE SEQUENCE</scope>
    <source>
        <strain evidence="6">GBOQ0MN5Z8</strain>
    </source>
</reference>
<dbReference type="InterPro" id="IPR051219">
    <property type="entry name" value="Heterochromatin_chromo-domain"/>
</dbReference>
<dbReference type="Gene3D" id="2.40.50.40">
    <property type="match status" value="2"/>
</dbReference>
<evidence type="ECO:0000256" key="1">
    <source>
        <dbReference type="ARBA" id="ARBA00004123"/>
    </source>
</evidence>
<dbReference type="Proteomes" id="UP000698800">
    <property type="component" value="Unassembled WGS sequence"/>
</dbReference>
<evidence type="ECO:0000256" key="4">
    <source>
        <dbReference type="SAM" id="MobiDB-lite"/>
    </source>
</evidence>
<dbReference type="Pfam" id="PF00385">
    <property type="entry name" value="Chromo"/>
    <property type="match status" value="1"/>
</dbReference>
<dbReference type="OrthoDB" id="433924at2759"/>
<feature type="compositionally biased region" description="Acidic residues" evidence="4">
    <location>
        <begin position="32"/>
        <end position="44"/>
    </location>
</feature>
<comment type="subunit">
    <text evidence="2">Component of the NuA4 histone acetyltransferase complex.</text>
</comment>
<dbReference type="GO" id="GO:0006338">
    <property type="term" value="P:chromatin remodeling"/>
    <property type="evidence" value="ECO:0007669"/>
    <property type="project" value="UniProtKB-ARBA"/>
</dbReference>
<organism evidence="6 7">
    <name type="scientific">Glutinoglossum americanum</name>
    <dbReference type="NCBI Taxonomy" id="1670608"/>
    <lineage>
        <taxon>Eukaryota</taxon>
        <taxon>Fungi</taxon>
        <taxon>Dikarya</taxon>
        <taxon>Ascomycota</taxon>
        <taxon>Pezizomycotina</taxon>
        <taxon>Geoglossomycetes</taxon>
        <taxon>Geoglossales</taxon>
        <taxon>Geoglossaceae</taxon>
        <taxon>Glutinoglossum</taxon>
    </lineage>
</organism>
<feature type="domain" description="Chromo" evidence="5">
    <location>
        <begin position="49"/>
        <end position="135"/>
    </location>
</feature>
<dbReference type="InterPro" id="IPR016197">
    <property type="entry name" value="Chromo-like_dom_sf"/>
</dbReference>
<dbReference type="InterPro" id="IPR023780">
    <property type="entry name" value="Chromo_domain"/>
</dbReference>
<evidence type="ECO:0000313" key="6">
    <source>
        <dbReference type="EMBL" id="KAH0545215.1"/>
    </source>
</evidence>
<dbReference type="SUPFAM" id="SSF54160">
    <property type="entry name" value="Chromo domain-like"/>
    <property type="match status" value="2"/>
</dbReference>
<sequence>MPPPIDIDSDSDESLAEIPARGSLRKEQQPVEVDEDEDDEADGEVDGEYVVEGIMDHVFDEDGILRLQVKWKGYDKPKDLTWEPESNLAYVYDVEYTIYPSGLRTFLTFHWHREDVQDMLEEYYQKIGGRPTSSKKSAGGKRSRDRNSGTPGSGRKSSKSRKTNDYSSAPTGSVSPPAKVERKHWEPPKGSWENDVQAVDTIEQDKRGLQVYLHWNNGRKSTHAIETAKKKCPMKLLDFYEQHLYFT</sequence>
<evidence type="ECO:0000256" key="2">
    <source>
        <dbReference type="ARBA" id="ARBA00011353"/>
    </source>
</evidence>
<dbReference type="InterPro" id="IPR008251">
    <property type="entry name" value="Chromo_shadow_dom"/>
</dbReference>
<comment type="caution">
    <text evidence="6">The sequence shown here is derived from an EMBL/GenBank/DDBJ whole genome shotgun (WGS) entry which is preliminary data.</text>
</comment>